<gene>
    <name evidence="8" type="ORF">BOX15_Mlig027284g2</name>
</gene>
<name>A0A267FGB6_9PLAT</name>
<feature type="transmembrane region" description="Helical" evidence="6">
    <location>
        <begin position="288"/>
        <end position="309"/>
    </location>
</feature>
<feature type="transmembrane region" description="Helical" evidence="6">
    <location>
        <begin position="363"/>
        <end position="390"/>
    </location>
</feature>
<keyword evidence="9" id="KW-1185">Reference proteome</keyword>
<evidence type="ECO:0000313" key="8">
    <source>
        <dbReference type="EMBL" id="PAA72197.1"/>
    </source>
</evidence>
<dbReference type="EMBL" id="NIVC01001104">
    <property type="protein sequence ID" value="PAA72197.1"/>
    <property type="molecule type" value="Genomic_DNA"/>
</dbReference>
<dbReference type="Proteomes" id="UP000215902">
    <property type="component" value="Unassembled WGS sequence"/>
</dbReference>
<dbReference type="Pfam" id="PF00324">
    <property type="entry name" value="AA_permease"/>
    <property type="match status" value="1"/>
</dbReference>
<feature type="transmembrane region" description="Helical" evidence="6">
    <location>
        <begin position="79"/>
        <end position="101"/>
    </location>
</feature>
<evidence type="ECO:0000313" key="9">
    <source>
        <dbReference type="Proteomes" id="UP000215902"/>
    </source>
</evidence>
<organism evidence="8 9">
    <name type="scientific">Macrostomum lignano</name>
    <dbReference type="NCBI Taxonomy" id="282301"/>
    <lineage>
        <taxon>Eukaryota</taxon>
        <taxon>Metazoa</taxon>
        <taxon>Spiralia</taxon>
        <taxon>Lophotrochozoa</taxon>
        <taxon>Platyhelminthes</taxon>
        <taxon>Rhabditophora</taxon>
        <taxon>Macrostomorpha</taxon>
        <taxon>Macrostomida</taxon>
        <taxon>Macrostomidae</taxon>
        <taxon>Macrostomum</taxon>
    </lineage>
</organism>
<feature type="transmembrane region" description="Helical" evidence="6">
    <location>
        <begin position="159"/>
        <end position="181"/>
    </location>
</feature>
<dbReference type="GO" id="GO:0015379">
    <property type="term" value="F:potassium:chloride symporter activity"/>
    <property type="evidence" value="ECO:0007669"/>
    <property type="project" value="TreeGrafter"/>
</dbReference>
<dbReference type="GO" id="GO:1990573">
    <property type="term" value="P:potassium ion import across plasma membrane"/>
    <property type="evidence" value="ECO:0007669"/>
    <property type="project" value="TreeGrafter"/>
</dbReference>
<feature type="transmembrane region" description="Helical" evidence="6">
    <location>
        <begin position="107"/>
        <end position="127"/>
    </location>
</feature>
<reference evidence="8 9" key="1">
    <citation type="submission" date="2017-06" db="EMBL/GenBank/DDBJ databases">
        <title>A platform for efficient transgenesis in Macrostomum lignano, a flatworm model organism for stem cell research.</title>
        <authorList>
            <person name="Berezikov E."/>
        </authorList>
    </citation>
    <scope>NUCLEOTIDE SEQUENCE [LARGE SCALE GENOMIC DNA]</scope>
    <source>
        <strain evidence="8">DV1</strain>
        <tissue evidence="8">Whole organism</tissue>
    </source>
</reference>
<feature type="transmembrane region" description="Helical" evidence="6">
    <location>
        <begin position="437"/>
        <end position="460"/>
    </location>
</feature>
<dbReference type="PANTHER" id="PTHR11827">
    <property type="entry name" value="SOLUTE CARRIER FAMILY 12, CATION COTRANSPORTERS"/>
    <property type="match status" value="1"/>
</dbReference>
<evidence type="ECO:0000256" key="5">
    <source>
        <dbReference type="SAM" id="MobiDB-lite"/>
    </source>
</evidence>
<feature type="transmembrane region" description="Helical" evidence="6">
    <location>
        <begin position="201"/>
        <end position="218"/>
    </location>
</feature>
<keyword evidence="3 6" id="KW-1133">Transmembrane helix</keyword>
<feature type="domain" description="Amino acid permease/ SLC12A" evidence="7">
    <location>
        <begin position="79"/>
        <end position="462"/>
    </location>
</feature>
<evidence type="ECO:0000256" key="1">
    <source>
        <dbReference type="ARBA" id="ARBA00004141"/>
    </source>
</evidence>
<comment type="caution">
    <text evidence="8">The sequence shown here is derived from an EMBL/GenBank/DDBJ whole genome shotgun (WGS) entry which is preliminary data.</text>
</comment>
<dbReference type="InterPro" id="IPR004841">
    <property type="entry name" value="AA-permease/SLC12A_dom"/>
</dbReference>
<dbReference type="InterPro" id="IPR004842">
    <property type="entry name" value="SLC12A_fam"/>
</dbReference>
<feature type="transmembrane region" description="Helical" evidence="6">
    <location>
        <begin position="410"/>
        <end position="431"/>
    </location>
</feature>
<evidence type="ECO:0000259" key="7">
    <source>
        <dbReference type="Pfam" id="PF00324"/>
    </source>
</evidence>
<evidence type="ECO:0000256" key="4">
    <source>
        <dbReference type="ARBA" id="ARBA00023136"/>
    </source>
</evidence>
<dbReference type="GO" id="GO:0055064">
    <property type="term" value="P:chloride ion homeostasis"/>
    <property type="evidence" value="ECO:0007669"/>
    <property type="project" value="TreeGrafter"/>
</dbReference>
<evidence type="ECO:0000256" key="2">
    <source>
        <dbReference type="ARBA" id="ARBA00022692"/>
    </source>
</evidence>
<sequence>MSERTSLLADSTVSSNGGASTHGFYRYDGDNQPAGHQDPVRDNELFKEVGNDSQDQLGPWWKANFLITERVKFGPWDGVFTSCMMNIFGTVVFLRAGWVVGEAGVPLALLIASLTSSVALLTVLGAIGAMDRCGGAGDLDEPGGGGVYPLLRRALGDRLAASIGSAYWLGQSIGVSLYAAGLGESVAELTGWRDDSGGSDWPARGVAACVTLSLLAVCGAGVKWVIRLQLALLALLFIAVLDFLIGSIVHGNAGALATTATAASGVTGYSREALFNNSRPDYSSGESFFTVLGVFLPTITGVLAGVDMAGDLANPQRSVPVGSLLAVTSSWLLYVTFVLVLGATCERWALQSDPLIGQKVSLLGPLFLCGLYVSSMSAALGGLTAAARVLSAVAHNTQLPGLRVLAELKFSVQVPLYALLTVTSVSLLFTAVGNVNFLGPIVTMPFLITYATVSYAYFALAMTRDLEADRVRRFDLGRRRGRRDSEPQSPRLRSSDDLDRLFPERELGSAEPTRRSDAKSSAVANEDPAVCRSQSGQLEVGAKSAAWTSRLTNRWLSLSATCLCLVAMLAIQWAYALACLALVALLYLCLGRLCPGAHPGVSTFALLPWLRAGACCFAQLRRGASTDATSSAAAAVSGGSQARPPVTSAPAAVTEENSDYADRGRYHQSGKFDAAALLPGRLG</sequence>
<proteinExistence type="predicted"/>
<dbReference type="OrthoDB" id="2020542at2759"/>
<accession>A0A267FGB6</accession>
<dbReference type="GO" id="GO:0006884">
    <property type="term" value="P:cell volume homeostasis"/>
    <property type="evidence" value="ECO:0007669"/>
    <property type="project" value="TreeGrafter"/>
</dbReference>
<feature type="transmembrane region" description="Helical" evidence="6">
    <location>
        <begin position="321"/>
        <end position="343"/>
    </location>
</feature>
<dbReference type="AlphaFoldDB" id="A0A267FGB6"/>
<feature type="transmembrane region" description="Helical" evidence="6">
    <location>
        <begin position="555"/>
        <end position="588"/>
    </location>
</feature>
<keyword evidence="4 6" id="KW-0472">Membrane</keyword>
<keyword evidence="2 6" id="KW-0812">Transmembrane</keyword>
<feature type="region of interest" description="Disordered" evidence="5">
    <location>
        <begin position="508"/>
        <end position="530"/>
    </location>
</feature>
<evidence type="ECO:0000256" key="6">
    <source>
        <dbReference type="SAM" id="Phobius"/>
    </source>
</evidence>
<comment type="subcellular location">
    <subcellularLocation>
        <location evidence="1">Membrane</location>
        <topology evidence="1">Multi-pass membrane protein</topology>
    </subcellularLocation>
</comment>
<dbReference type="GO" id="GO:0055075">
    <property type="term" value="P:potassium ion homeostasis"/>
    <property type="evidence" value="ECO:0007669"/>
    <property type="project" value="TreeGrafter"/>
</dbReference>
<feature type="region of interest" description="Disordered" evidence="5">
    <location>
        <begin position="635"/>
        <end position="656"/>
    </location>
</feature>
<feature type="compositionally biased region" description="Basic and acidic residues" evidence="5">
    <location>
        <begin position="508"/>
        <end position="518"/>
    </location>
</feature>
<dbReference type="GO" id="GO:0016020">
    <property type="term" value="C:membrane"/>
    <property type="evidence" value="ECO:0007669"/>
    <property type="project" value="UniProtKB-SubCell"/>
</dbReference>
<dbReference type="STRING" id="282301.A0A267FGB6"/>
<protein>
    <recommendedName>
        <fullName evidence="7">Amino acid permease/ SLC12A domain-containing protein</fullName>
    </recommendedName>
</protein>
<dbReference type="Gene3D" id="1.20.1740.10">
    <property type="entry name" value="Amino acid/polyamine transporter I"/>
    <property type="match status" value="1"/>
</dbReference>
<evidence type="ECO:0000256" key="3">
    <source>
        <dbReference type="ARBA" id="ARBA00022989"/>
    </source>
</evidence>
<feature type="transmembrane region" description="Helical" evidence="6">
    <location>
        <begin position="230"/>
        <end position="249"/>
    </location>
</feature>
<dbReference type="PANTHER" id="PTHR11827:SF6">
    <property type="entry name" value="SOLUTE CARRIER FAMILY 12 MEMBER 8"/>
    <property type="match status" value="1"/>
</dbReference>